<evidence type="ECO:0000259" key="3">
    <source>
        <dbReference type="PROSITE" id="PS50158"/>
    </source>
</evidence>
<keyword evidence="1" id="KW-0479">Metal-binding</keyword>
<evidence type="ECO:0000313" key="5">
    <source>
        <dbReference type="Proteomes" id="UP000619265"/>
    </source>
</evidence>
<accession>A0A833Y534</accession>
<proteinExistence type="predicted"/>
<organism evidence="4 5">
    <name type="scientific">Juglans regia</name>
    <name type="common">English walnut</name>
    <dbReference type="NCBI Taxonomy" id="51240"/>
    <lineage>
        <taxon>Eukaryota</taxon>
        <taxon>Viridiplantae</taxon>
        <taxon>Streptophyta</taxon>
        <taxon>Embryophyta</taxon>
        <taxon>Tracheophyta</taxon>
        <taxon>Spermatophyta</taxon>
        <taxon>Magnoliopsida</taxon>
        <taxon>eudicotyledons</taxon>
        <taxon>Gunneridae</taxon>
        <taxon>Pentapetalae</taxon>
        <taxon>rosids</taxon>
        <taxon>fabids</taxon>
        <taxon>Fagales</taxon>
        <taxon>Juglandaceae</taxon>
        <taxon>Juglans</taxon>
    </lineage>
</organism>
<feature type="domain" description="CCHC-type" evidence="3">
    <location>
        <begin position="93"/>
        <end position="107"/>
    </location>
</feature>
<dbReference type="SMART" id="SM00343">
    <property type="entry name" value="ZnF_C2HC"/>
    <property type="match status" value="2"/>
</dbReference>
<dbReference type="Gramene" id="Jr02_13990_p1">
    <property type="protein sequence ID" value="cds.Jr02_13990_p1"/>
    <property type="gene ID" value="Jr02_13990"/>
</dbReference>
<reference evidence="4" key="2">
    <citation type="submission" date="2020-03" db="EMBL/GenBank/DDBJ databases">
        <title>Walnut 2.0.</title>
        <authorList>
            <person name="Marrano A."/>
            <person name="Britton M."/>
            <person name="Zimin A.V."/>
            <person name="Zaini P.A."/>
            <person name="Workman R."/>
            <person name="Puiu D."/>
            <person name="Bianco L."/>
            <person name="Allen B.J."/>
            <person name="Troggio M."/>
            <person name="Leslie C.A."/>
            <person name="Timp W."/>
            <person name="Dendekar A."/>
            <person name="Salzberg S.L."/>
            <person name="Neale D.B."/>
        </authorList>
    </citation>
    <scope>NUCLEOTIDE SEQUENCE</scope>
    <source>
        <tissue evidence="4">Leaves</tissue>
    </source>
</reference>
<dbReference type="GO" id="GO:0008270">
    <property type="term" value="F:zinc ion binding"/>
    <property type="evidence" value="ECO:0007669"/>
    <property type="project" value="UniProtKB-KW"/>
</dbReference>
<keyword evidence="1" id="KW-0863">Zinc-finger</keyword>
<dbReference type="PANTHER" id="PTHR34222">
    <property type="entry name" value="GAG_PRE-INTEGRS DOMAIN-CONTAINING PROTEIN"/>
    <property type="match status" value="1"/>
</dbReference>
<dbReference type="Proteomes" id="UP000619265">
    <property type="component" value="Unassembled WGS sequence"/>
</dbReference>
<sequence>MRAQFLMKLRPEFEFIRANLMNRDPVPPLDMCLGEIFREEQRLMTQTAMEQATSAPVAYAAQGKTKGRDLSTTQCYSCKGYGHLDANYSKKTCNYCKKQGHIIKDCPIRPPRRQATAYSAAAEATSAASSTLATSSHVPASTSQNSTPITPEMVQQMIISALSAFGISGKTKSAFKPWYFDSGATNHTTSTSNSLVNVSQYAGPLKIHTADGSSLPITAVGSGDREDDREGS</sequence>
<dbReference type="SUPFAM" id="SSF57756">
    <property type="entry name" value="Retrovirus zinc finger-like domains"/>
    <property type="match status" value="1"/>
</dbReference>
<dbReference type="PANTHER" id="PTHR34222:SF100">
    <property type="entry name" value="CCHC-TYPE DOMAIN-CONTAINING PROTEIN"/>
    <property type="match status" value="1"/>
</dbReference>
<comment type="caution">
    <text evidence="4">The sequence shown here is derived from an EMBL/GenBank/DDBJ whole genome shotgun (WGS) entry which is preliminary data.</text>
</comment>
<dbReference type="GO" id="GO:0003676">
    <property type="term" value="F:nucleic acid binding"/>
    <property type="evidence" value="ECO:0007669"/>
    <property type="project" value="InterPro"/>
</dbReference>
<feature type="compositionally biased region" description="Basic and acidic residues" evidence="2">
    <location>
        <begin position="223"/>
        <end position="232"/>
    </location>
</feature>
<dbReference type="InterPro" id="IPR036875">
    <property type="entry name" value="Znf_CCHC_sf"/>
</dbReference>
<feature type="region of interest" description="Disordered" evidence="2">
    <location>
        <begin position="212"/>
        <end position="232"/>
    </location>
</feature>
<dbReference type="AlphaFoldDB" id="A0A833Y534"/>
<evidence type="ECO:0000313" key="4">
    <source>
        <dbReference type="EMBL" id="KAF5477868.1"/>
    </source>
</evidence>
<evidence type="ECO:0000256" key="2">
    <source>
        <dbReference type="SAM" id="MobiDB-lite"/>
    </source>
</evidence>
<protein>
    <recommendedName>
        <fullName evidence="3">CCHC-type domain-containing protein</fullName>
    </recommendedName>
</protein>
<dbReference type="Gene3D" id="4.10.60.10">
    <property type="entry name" value="Zinc finger, CCHC-type"/>
    <property type="match status" value="1"/>
</dbReference>
<dbReference type="PROSITE" id="PS50158">
    <property type="entry name" value="ZF_CCHC"/>
    <property type="match status" value="1"/>
</dbReference>
<dbReference type="EMBL" id="LIHL02000002">
    <property type="protein sequence ID" value="KAF5477868.1"/>
    <property type="molecule type" value="Genomic_DNA"/>
</dbReference>
<evidence type="ECO:0000256" key="1">
    <source>
        <dbReference type="PROSITE-ProRule" id="PRU00047"/>
    </source>
</evidence>
<reference evidence="4" key="1">
    <citation type="submission" date="2015-10" db="EMBL/GenBank/DDBJ databases">
        <authorList>
            <person name="Martinez-Garcia P.J."/>
            <person name="Crepeau M.W."/>
            <person name="Puiu D."/>
            <person name="Gonzalez-Ibeas D."/>
            <person name="Whalen J."/>
            <person name="Stevens K."/>
            <person name="Paul R."/>
            <person name="Butterfield T."/>
            <person name="Britton M."/>
            <person name="Reagan R."/>
            <person name="Chakraborty S."/>
            <person name="Walawage S.L."/>
            <person name="Vasquez-Gross H.A."/>
            <person name="Cardeno C."/>
            <person name="Famula R."/>
            <person name="Pratt K."/>
            <person name="Kuruganti S."/>
            <person name="Aradhya M.K."/>
            <person name="Leslie C.A."/>
            <person name="Dandekar A.M."/>
            <person name="Salzberg S.L."/>
            <person name="Wegrzyn J.L."/>
            <person name="Langley C.H."/>
            <person name="Neale D.B."/>
        </authorList>
    </citation>
    <scope>NUCLEOTIDE SEQUENCE</scope>
    <source>
        <tissue evidence="4">Leaves</tissue>
    </source>
</reference>
<dbReference type="Pfam" id="PF00098">
    <property type="entry name" value="zf-CCHC"/>
    <property type="match status" value="1"/>
</dbReference>
<dbReference type="InterPro" id="IPR001878">
    <property type="entry name" value="Znf_CCHC"/>
</dbReference>
<keyword evidence="1" id="KW-0862">Zinc</keyword>
<gene>
    <name evidence="4" type="ORF">F2P56_004477</name>
</gene>
<name>A0A833Y534_JUGRE</name>